<keyword evidence="1" id="KW-0175">Coiled coil</keyword>
<feature type="coiled-coil region" evidence="1">
    <location>
        <begin position="158"/>
        <end position="185"/>
    </location>
</feature>
<evidence type="ECO:0000313" key="3">
    <source>
        <dbReference type="EMBL" id="PHN05113.1"/>
    </source>
</evidence>
<protein>
    <submittedName>
        <fullName evidence="3">Uncharacterized protein</fullName>
    </submittedName>
</protein>
<keyword evidence="2" id="KW-1133">Transmembrane helix</keyword>
<keyword evidence="2" id="KW-0812">Transmembrane</keyword>
<feature type="transmembrane region" description="Helical" evidence="2">
    <location>
        <begin position="12"/>
        <end position="30"/>
    </location>
</feature>
<organism evidence="3 4">
    <name type="scientific">Flavilitoribacter nigricans (strain ATCC 23147 / DSM 23189 / NBRC 102662 / NCIMB 1420 / SS-2)</name>
    <name type="common">Lewinella nigricans</name>
    <dbReference type="NCBI Taxonomy" id="1122177"/>
    <lineage>
        <taxon>Bacteria</taxon>
        <taxon>Pseudomonadati</taxon>
        <taxon>Bacteroidota</taxon>
        <taxon>Saprospiria</taxon>
        <taxon>Saprospirales</taxon>
        <taxon>Lewinellaceae</taxon>
        <taxon>Flavilitoribacter</taxon>
    </lineage>
</organism>
<evidence type="ECO:0000256" key="1">
    <source>
        <dbReference type="SAM" id="Coils"/>
    </source>
</evidence>
<keyword evidence="4" id="KW-1185">Reference proteome</keyword>
<dbReference type="AlphaFoldDB" id="A0A2D0NBH2"/>
<name>A0A2D0NBH2_FLAN2</name>
<comment type="caution">
    <text evidence="3">The sequence shown here is derived from an EMBL/GenBank/DDBJ whole genome shotgun (WGS) entry which is preliminary data.</text>
</comment>
<dbReference type="EMBL" id="PDUD01000023">
    <property type="protein sequence ID" value="PHN05113.1"/>
    <property type="molecule type" value="Genomic_DNA"/>
</dbReference>
<proteinExistence type="predicted"/>
<evidence type="ECO:0000313" key="4">
    <source>
        <dbReference type="Proteomes" id="UP000223913"/>
    </source>
</evidence>
<evidence type="ECO:0000256" key="2">
    <source>
        <dbReference type="SAM" id="Phobius"/>
    </source>
</evidence>
<dbReference type="Proteomes" id="UP000223913">
    <property type="component" value="Unassembled WGS sequence"/>
</dbReference>
<keyword evidence="2" id="KW-0472">Membrane</keyword>
<dbReference type="RefSeq" id="WP_099151660.1">
    <property type="nucleotide sequence ID" value="NZ_PDUD01000023.1"/>
</dbReference>
<reference evidence="3 4" key="1">
    <citation type="submission" date="2017-10" db="EMBL/GenBank/DDBJ databases">
        <title>The draft genome sequence of Lewinella nigricans NBRC 102662.</title>
        <authorList>
            <person name="Wang K."/>
        </authorList>
    </citation>
    <scope>NUCLEOTIDE SEQUENCE [LARGE SCALE GENOMIC DNA]</scope>
    <source>
        <strain evidence="3 4">NBRC 102662</strain>
    </source>
</reference>
<sequence length="254" mass="29515">MNKKTVDKKGIYRLLGAYLLGILAIGWVFYNNYSVQKTRADKLQIERDSFETMLISQQELMMELRALGEARKVIDSLRVEELKLIREDKIDISEDLVDIENTISDSINEFNKRKIEIEKMAKNDFNSSGIYLLKESIVRYSDMVHKERKNRASLQGTEGELSKRLQEALTELEDLKQKYETCDTNLKLCLKGELKCDCSLVACTNIEGFKTWYEGLTGDHQIREIIFRVKGDNKAGRKVKDDFLEQYEALINYN</sequence>
<gene>
    <name evidence="3" type="ORF">CRP01_19010</name>
</gene>
<accession>A0A2D0NBH2</accession>